<evidence type="ECO:0000313" key="2">
    <source>
        <dbReference type="Proteomes" id="UP000269301"/>
    </source>
</evidence>
<organism evidence="1 2">
    <name type="scientific">Oceanobacillus halophilus</name>
    <dbReference type="NCBI Taxonomy" id="930130"/>
    <lineage>
        <taxon>Bacteria</taxon>
        <taxon>Bacillati</taxon>
        <taxon>Bacillota</taxon>
        <taxon>Bacilli</taxon>
        <taxon>Bacillales</taxon>
        <taxon>Bacillaceae</taxon>
        <taxon>Oceanobacillus</taxon>
    </lineage>
</organism>
<gene>
    <name evidence="1" type="ORF">D8M06_13070</name>
</gene>
<dbReference type="OrthoDB" id="2918763at2"/>
<reference evidence="1 2" key="1">
    <citation type="journal article" date="2016" name="Int. J. Syst. Evol. Microbiol.">
        <title>Oceanobacillus halophilus sp. nov., a novel moderately halophilic bacterium from a hypersaline lake.</title>
        <authorList>
            <person name="Amoozegar M.A."/>
            <person name="Bagheri M."/>
            <person name="Makhdoumi A."/>
            <person name="Nikou M.M."/>
            <person name="Fazeli S.A.S."/>
            <person name="Schumann P."/>
            <person name="Sproer C."/>
            <person name="Sanchez-Porro C."/>
            <person name="Ventosa A."/>
        </authorList>
    </citation>
    <scope>NUCLEOTIDE SEQUENCE [LARGE SCALE GENOMIC DNA]</scope>
    <source>
        <strain evidence="1 2">DSM 23996</strain>
    </source>
</reference>
<evidence type="ECO:0008006" key="3">
    <source>
        <dbReference type="Google" id="ProtNLM"/>
    </source>
</evidence>
<keyword evidence="2" id="KW-1185">Reference proteome</keyword>
<dbReference type="EMBL" id="RBZP01000011">
    <property type="protein sequence ID" value="RKQ32306.1"/>
    <property type="molecule type" value="Genomic_DNA"/>
</dbReference>
<protein>
    <recommendedName>
        <fullName evidence="3">Swt1-like HEPN domain-containing protein</fullName>
    </recommendedName>
</protein>
<name>A0A494ZZE3_9BACI</name>
<proteinExistence type="predicted"/>
<comment type="caution">
    <text evidence="1">The sequence shown here is derived from an EMBL/GenBank/DDBJ whole genome shotgun (WGS) entry which is preliminary data.</text>
</comment>
<dbReference type="AlphaFoldDB" id="A0A494ZZE3"/>
<dbReference type="Proteomes" id="UP000269301">
    <property type="component" value="Unassembled WGS sequence"/>
</dbReference>
<accession>A0A494ZZE3</accession>
<sequence>MHVEFMKEAYGLLYEIENLLREEIETIMIRKYGIGWMIKAPTLNKYKPLVKRDIHEFYLHELISLASSYDCINSSSASTLKKLRNITSIRNKIAHSKPIQQEEFYLLQEVYHELKGIFSHEQILV</sequence>
<dbReference type="RefSeq" id="WP_121204851.1">
    <property type="nucleotide sequence ID" value="NZ_RBZP01000011.1"/>
</dbReference>
<evidence type="ECO:0000313" key="1">
    <source>
        <dbReference type="EMBL" id="RKQ32306.1"/>
    </source>
</evidence>